<reference evidence="1 2" key="1">
    <citation type="journal article" date="2021" name="Nat. Commun.">
        <title>Genetic determinants of endophytism in the Arabidopsis root mycobiome.</title>
        <authorList>
            <person name="Mesny F."/>
            <person name="Miyauchi S."/>
            <person name="Thiergart T."/>
            <person name="Pickel B."/>
            <person name="Atanasova L."/>
            <person name="Karlsson M."/>
            <person name="Huettel B."/>
            <person name="Barry K.W."/>
            <person name="Haridas S."/>
            <person name="Chen C."/>
            <person name="Bauer D."/>
            <person name="Andreopoulos W."/>
            <person name="Pangilinan J."/>
            <person name="LaButti K."/>
            <person name="Riley R."/>
            <person name="Lipzen A."/>
            <person name="Clum A."/>
            <person name="Drula E."/>
            <person name="Henrissat B."/>
            <person name="Kohler A."/>
            <person name="Grigoriev I.V."/>
            <person name="Martin F.M."/>
            <person name="Hacquard S."/>
        </authorList>
    </citation>
    <scope>NUCLEOTIDE SEQUENCE [LARGE SCALE GENOMIC DNA]</scope>
    <source>
        <strain evidence="1 2">MPI-CAGE-CH-0241</strain>
    </source>
</reference>
<sequence>MASPAPAAASPPPIRGWACVVLESWDPRSPNVSLPQGLTPGLSVQKDDQVWAFKVNSGYAYIHLSRGQLRQRGWVPCTILNKGNQRVDPLPIELMSQTQPPVHDASLTNPSENTLQETLRCLWQTIINEQSLITEAIPGMSDTAKNILFHSSAASYADAVYNCIIPQARTIMANGSFTPEDLRTLPQIRDGYPRHAGIYLIIYGEFGGRNAGPRTFHTAVYVGQTINFQQRQRDHKSPAHRDRHTSHYRLASKAKQMLMVPILLETSNQIPSHFLDIAEFSMVCLFKAWYPGLFAPSNANVMGAYATDFDSCTTFSQIIERVSDRTGWAPTPAYGLNWITPILRLHAAVQPWTSLYDQDKEMFVFRTRRSISVRENEAHVTWNGQEKIRIPIELARYAALRHQQTIHLVVELHKRGSEYLTHPFRYVRLPPSIGQNSELEKLKAVALKIQWLSNGTMEWQEAYIERSKIWPHINRQTPVLQYYQTGLMILCDIEKISYSGGPDWLPRLHPGKVYFLRYDHLGQKYVVEIVQKQVIPWPRDHTMQENTQRLTQMFPQILNADTIIGPRPAADFFIDTRYACDMCYSQRTTTPCKYSPNDHSCQCCRPLNRPCTWSRGSQGLEDFVQGGPLEELGIAVPLTRNVGPQIFVMAIPPFDTNLENEEHGQLEIE</sequence>
<proteinExistence type="predicted"/>
<evidence type="ECO:0000313" key="1">
    <source>
        <dbReference type="EMBL" id="KAH6893295.1"/>
    </source>
</evidence>
<keyword evidence="2" id="KW-1185">Reference proteome</keyword>
<dbReference type="AlphaFoldDB" id="A0A9P9ASW9"/>
<dbReference type="OrthoDB" id="5042350at2759"/>
<organism evidence="1 2">
    <name type="scientific">Thelonectria olida</name>
    <dbReference type="NCBI Taxonomy" id="1576542"/>
    <lineage>
        <taxon>Eukaryota</taxon>
        <taxon>Fungi</taxon>
        <taxon>Dikarya</taxon>
        <taxon>Ascomycota</taxon>
        <taxon>Pezizomycotina</taxon>
        <taxon>Sordariomycetes</taxon>
        <taxon>Hypocreomycetidae</taxon>
        <taxon>Hypocreales</taxon>
        <taxon>Nectriaceae</taxon>
        <taxon>Thelonectria</taxon>
    </lineage>
</organism>
<protein>
    <submittedName>
        <fullName evidence="1">Uncharacterized protein</fullName>
    </submittedName>
</protein>
<accession>A0A9P9ASW9</accession>
<name>A0A9P9ASW9_9HYPO</name>
<evidence type="ECO:0000313" key="2">
    <source>
        <dbReference type="Proteomes" id="UP000777438"/>
    </source>
</evidence>
<comment type="caution">
    <text evidence="1">The sequence shown here is derived from an EMBL/GenBank/DDBJ whole genome shotgun (WGS) entry which is preliminary data.</text>
</comment>
<dbReference type="EMBL" id="JAGPYM010000006">
    <property type="protein sequence ID" value="KAH6893295.1"/>
    <property type="molecule type" value="Genomic_DNA"/>
</dbReference>
<gene>
    <name evidence="1" type="ORF">B0T10DRAFT_592254</name>
</gene>
<dbReference type="Proteomes" id="UP000777438">
    <property type="component" value="Unassembled WGS sequence"/>
</dbReference>